<dbReference type="AlphaFoldDB" id="A0A6A6GS02"/>
<dbReference type="EMBL" id="ML991923">
    <property type="protein sequence ID" value="KAF2228505.1"/>
    <property type="molecule type" value="Genomic_DNA"/>
</dbReference>
<feature type="region of interest" description="Disordered" evidence="1">
    <location>
        <begin position="80"/>
        <end position="133"/>
    </location>
</feature>
<keyword evidence="3" id="KW-1185">Reference proteome</keyword>
<organism evidence="2 3">
    <name type="scientific">Viridothelium virens</name>
    <name type="common">Speckled blister lichen</name>
    <name type="synonym">Trypethelium virens</name>
    <dbReference type="NCBI Taxonomy" id="1048519"/>
    <lineage>
        <taxon>Eukaryota</taxon>
        <taxon>Fungi</taxon>
        <taxon>Dikarya</taxon>
        <taxon>Ascomycota</taxon>
        <taxon>Pezizomycotina</taxon>
        <taxon>Dothideomycetes</taxon>
        <taxon>Dothideomycetes incertae sedis</taxon>
        <taxon>Trypetheliales</taxon>
        <taxon>Trypetheliaceae</taxon>
        <taxon>Viridothelium</taxon>
    </lineage>
</organism>
<feature type="compositionally biased region" description="Low complexity" evidence="1">
    <location>
        <begin position="39"/>
        <end position="52"/>
    </location>
</feature>
<protein>
    <submittedName>
        <fullName evidence="2">Uncharacterized protein</fullName>
    </submittedName>
</protein>
<reference evidence="2" key="1">
    <citation type="journal article" date="2020" name="Stud. Mycol.">
        <title>101 Dothideomycetes genomes: a test case for predicting lifestyles and emergence of pathogens.</title>
        <authorList>
            <person name="Haridas S."/>
            <person name="Albert R."/>
            <person name="Binder M."/>
            <person name="Bloem J."/>
            <person name="Labutti K."/>
            <person name="Salamov A."/>
            <person name="Andreopoulos B."/>
            <person name="Baker S."/>
            <person name="Barry K."/>
            <person name="Bills G."/>
            <person name="Bluhm B."/>
            <person name="Cannon C."/>
            <person name="Castanera R."/>
            <person name="Culley D."/>
            <person name="Daum C."/>
            <person name="Ezra D."/>
            <person name="Gonzalez J."/>
            <person name="Henrissat B."/>
            <person name="Kuo A."/>
            <person name="Liang C."/>
            <person name="Lipzen A."/>
            <person name="Lutzoni F."/>
            <person name="Magnuson J."/>
            <person name="Mondo S."/>
            <person name="Nolan M."/>
            <person name="Ohm R."/>
            <person name="Pangilinan J."/>
            <person name="Park H.-J."/>
            <person name="Ramirez L."/>
            <person name="Alfaro M."/>
            <person name="Sun H."/>
            <person name="Tritt A."/>
            <person name="Yoshinaga Y."/>
            <person name="Zwiers L.-H."/>
            <person name="Turgeon B."/>
            <person name="Goodwin S."/>
            <person name="Spatafora J."/>
            <person name="Crous P."/>
            <person name="Grigoriev I."/>
        </authorList>
    </citation>
    <scope>NUCLEOTIDE SEQUENCE</scope>
    <source>
        <strain evidence="2">Tuck. ex Michener</strain>
    </source>
</reference>
<gene>
    <name evidence="2" type="ORF">EV356DRAFT_74213</name>
</gene>
<feature type="region of interest" description="Disordered" evidence="1">
    <location>
        <begin position="1"/>
        <end position="57"/>
    </location>
</feature>
<accession>A0A6A6GS02</accession>
<sequence length="133" mass="13382">MPTQRVFNIYMPGSAAPPRPARPARPARARAAAARDRAVASAASTTSPAASGPVGGQILQLVGPNGQTLDVSLPVGSWALILPGPRPAPAAPTPATAGNLLPDGGEPRVNLPLRPHAPPEQNGGQPEGGEMQS</sequence>
<evidence type="ECO:0000256" key="1">
    <source>
        <dbReference type="SAM" id="MobiDB-lite"/>
    </source>
</evidence>
<evidence type="ECO:0000313" key="2">
    <source>
        <dbReference type="EMBL" id="KAF2228505.1"/>
    </source>
</evidence>
<name>A0A6A6GS02_VIRVR</name>
<proteinExistence type="predicted"/>
<evidence type="ECO:0000313" key="3">
    <source>
        <dbReference type="Proteomes" id="UP000800092"/>
    </source>
</evidence>
<feature type="compositionally biased region" description="Low complexity" evidence="1">
    <location>
        <begin position="93"/>
        <end position="102"/>
    </location>
</feature>
<dbReference type="Proteomes" id="UP000800092">
    <property type="component" value="Unassembled WGS sequence"/>
</dbReference>
<feature type="compositionally biased region" description="Low complexity" evidence="1">
    <location>
        <begin position="119"/>
        <end position="133"/>
    </location>
</feature>